<sequence>MGSISKPGEYPLTRLLRSNAPLLPSTPTPQKLFNTIRQAILEASEFIDLSFENISAESGLQVTDSLGEDADIENACPRINYNSYTQTLDIRIMPTLIHDAHQPWIVKEMSQPDACILPNNQSLPCIVIETGWPESWAKLSRDKDLWLQGGSLEVQLVLLIKWSKVSNNTVRGTIDVYGRDSAGMRLLQTEAIFPVPANSTTQTIPITRKQFLGVNLPTGRNPADIYQLSLDRFRDIAEVNIRRKGLTPHDRAGDLK</sequence>
<dbReference type="Proteomes" id="UP000002035">
    <property type="component" value="Unassembled WGS sequence"/>
</dbReference>
<dbReference type="OMA" id="VILIKWD"/>
<organism evidence="1 2">
    <name type="scientific">Arthroderma otae (strain ATCC MYA-4605 / CBS 113480)</name>
    <name type="common">Microsporum canis</name>
    <dbReference type="NCBI Taxonomy" id="554155"/>
    <lineage>
        <taxon>Eukaryota</taxon>
        <taxon>Fungi</taxon>
        <taxon>Dikarya</taxon>
        <taxon>Ascomycota</taxon>
        <taxon>Pezizomycotina</taxon>
        <taxon>Eurotiomycetes</taxon>
        <taxon>Eurotiomycetidae</taxon>
        <taxon>Onygenales</taxon>
        <taxon>Arthrodermataceae</taxon>
        <taxon>Microsporum</taxon>
    </lineage>
</organism>
<evidence type="ECO:0000313" key="1">
    <source>
        <dbReference type="EMBL" id="EEQ31117.1"/>
    </source>
</evidence>
<protein>
    <submittedName>
        <fullName evidence="1">Uncharacterized protein</fullName>
    </submittedName>
</protein>
<gene>
    <name evidence="1" type="ORF">MCYG_03936</name>
</gene>
<dbReference type="STRING" id="554155.C5FML4"/>
<dbReference type="RefSeq" id="XP_002848430.1">
    <property type="nucleotide sequence ID" value="XM_002848384.1"/>
</dbReference>
<name>C5FML4_ARTOC</name>
<dbReference type="AlphaFoldDB" id="C5FML4"/>
<accession>C5FML4</accession>
<dbReference type="eggNOG" id="ENOG502R889">
    <property type="taxonomic scope" value="Eukaryota"/>
</dbReference>
<dbReference type="VEuPathDB" id="FungiDB:MCYG_03936"/>
<dbReference type="GeneID" id="9222752"/>
<dbReference type="EMBL" id="DS995703">
    <property type="protein sequence ID" value="EEQ31117.1"/>
    <property type="molecule type" value="Genomic_DNA"/>
</dbReference>
<proteinExistence type="predicted"/>
<keyword evidence="2" id="KW-1185">Reference proteome</keyword>
<reference evidence="2" key="1">
    <citation type="journal article" date="2012" name="MBio">
        <title>Comparative genome analysis of Trichophyton rubrum and related dermatophytes reveals candidate genes involved in infection.</title>
        <authorList>
            <person name="Martinez D.A."/>
            <person name="Oliver B.G."/>
            <person name="Graeser Y."/>
            <person name="Goldberg J.M."/>
            <person name="Li W."/>
            <person name="Martinez-Rossi N.M."/>
            <person name="Monod M."/>
            <person name="Shelest E."/>
            <person name="Barton R.C."/>
            <person name="Birch E."/>
            <person name="Brakhage A.A."/>
            <person name="Chen Z."/>
            <person name="Gurr S.J."/>
            <person name="Heiman D."/>
            <person name="Heitman J."/>
            <person name="Kosti I."/>
            <person name="Rossi A."/>
            <person name="Saif S."/>
            <person name="Samalova M."/>
            <person name="Saunders C.W."/>
            <person name="Shea T."/>
            <person name="Summerbell R.C."/>
            <person name="Xu J."/>
            <person name="Young S."/>
            <person name="Zeng Q."/>
            <person name="Birren B.W."/>
            <person name="Cuomo C.A."/>
            <person name="White T.C."/>
        </authorList>
    </citation>
    <scope>NUCLEOTIDE SEQUENCE [LARGE SCALE GENOMIC DNA]</scope>
    <source>
        <strain evidence="2">ATCC MYA-4605 / CBS 113480</strain>
    </source>
</reference>
<dbReference type="OrthoDB" id="76567at2759"/>
<dbReference type="HOGENOM" id="CLU_062454_1_0_1"/>
<evidence type="ECO:0000313" key="2">
    <source>
        <dbReference type="Proteomes" id="UP000002035"/>
    </source>
</evidence>